<dbReference type="PANTHER" id="PTHR30213">
    <property type="entry name" value="INNER MEMBRANE PROTEIN YHJD"/>
    <property type="match status" value="1"/>
</dbReference>
<dbReference type="CDD" id="cd00038">
    <property type="entry name" value="CAP_ED"/>
    <property type="match status" value="1"/>
</dbReference>
<evidence type="ECO:0000256" key="4">
    <source>
        <dbReference type="ARBA" id="ARBA00022989"/>
    </source>
</evidence>
<feature type="transmembrane region" description="Helical" evidence="6">
    <location>
        <begin position="252"/>
        <end position="276"/>
    </location>
</feature>
<dbReference type="Gene3D" id="2.60.120.10">
    <property type="entry name" value="Jelly Rolls"/>
    <property type="match status" value="1"/>
</dbReference>
<evidence type="ECO:0000256" key="2">
    <source>
        <dbReference type="ARBA" id="ARBA00022475"/>
    </source>
</evidence>
<dbReference type="SUPFAM" id="SSF51206">
    <property type="entry name" value="cAMP-binding domain-like"/>
    <property type="match status" value="1"/>
</dbReference>
<feature type="transmembrane region" description="Helical" evidence="6">
    <location>
        <begin position="219"/>
        <end position="240"/>
    </location>
</feature>
<dbReference type="InterPro" id="IPR000595">
    <property type="entry name" value="cNMP-bd_dom"/>
</dbReference>
<evidence type="ECO:0000313" key="8">
    <source>
        <dbReference type="EMBL" id="MBC8362127.1"/>
    </source>
</evidence>
<gene>
    <name evidence="8" type="ORF">H8E23_12100</name>
</gene>
<feature type="transmembrane region" description="Helical" evidence="6">
    <location>
        <begin position="141"/>
        <end position="171"/>
    </location>
</feature>
<protein>
    <submittedName>
        <fullName evidence="8">YihY/virulence factor BrkB family protein</fullName>
    </submittedName>
</protein>
<evidence type="ECO:0000313" key="9">
    <source>
        <dbReference type="Proteomes" id="UP000603434"/>
    </source>
</evidence>
<comment type="subcellular location">
    <subcellularLocation>
        <location evidence="1">Cell membrane</location>
        <topology evidence="1">Multi-pass membrane protein</topology>
    </subcellularLocation>
</comment>
<dbReference type="Pfam" id="PF03631">
    <property type="entry name" value="Virul_fac_BrkB"/>
    <property type="match status" value="1"/>
</dbReference>
<dbReference type="AlphaFoldDB" id="A0A8J6NTN8"/>
<keyword evidence="4 6" id="KW-1133">Transmembrane helix</keyword>
<dbReference type="GO" id="GO:0005886">
    <property type="term" value="C:plasma membrane"/>
    <property type="evidence" value="ECO:0007669"/>
    <property type="project" value="UniProtKB-SubCell"/>
</dbReference>
<dbReference type="EMBL" id="JACNJH010000171">
    <property type="protein sequence ID" value="MBC8362127.1"/>
    <property type="molecule type" value="Genomic_DNA"/>
</dbReference>
<keyword evidence="3 6" id="KW-0812">Transmembrane</keyword>
<name>A0A8J6NTN8_9BACT</name>
<dbReference type="InterPro" id="IPR018490">
    <property type="entry name" value="cNMP-bd_dom_sf"/>
</dbReference>
<evidence type="ECO:0000259" key="7">
    <source>
        <dbReference type="PROSITE" id="PS50042"/>
    </source>
</evidence>
<feature type="transmembrane region" description="Helical" evidence="6">
    <location>
        <begin position="191"/>
        <end position="212"/>
    </location>
</feature>
<accession>A0A8J6NTN8</accession>
<evidence type="ECO:0000256" key="5">
    <source>
        <dbReference type="ARBA" id="ARBA00023136"/>
    </source>
</evidence>
<proteinExistence type="predicted"/>
<reference evidence="8 9" key="1">
    <citation type="submission" date="2020-08" db="EMBL/GenBank/DDBJ databases">
        <title>Bridging the membrane lipid divide: bacteria of the FCB group superphylum have the potential to synthesize archaeal ether lipids.</title>
        <authorList>
            <person name="Villanueva L."/>
            <person name="Von Meijenfeldt F.A.B."/>
            <person name="Westbye A.B."/>
            <person name="Yadav S."/>
            <person name="Hopmans E.C."/>
            <person name="Dutilh B.E."/>
            <person name="Sinninghe Damste J.S."/>
        </authorList>
    </citation>
    <scope>NUCLEOTIDE SEQUENCE [LARGE SCALE GENOMIC DNA]</scope>
    <source>
        <strain evidence="8">NIOZ-UU30</strain>
    </source>
</reference>
<dbReference type="Proteomes" id="UP000603434">
    <property type="component" value="Unassembled WGS sequence"/>
</dbReference>
<dbReference type="InterPro" id="IPR017039">
    <property type="entry name" value="Virul_fac_BrkB"/>
</dbReference>
<evidence type="ECO:0000256" key="6">
    <source>
        <dbReference type="SAM" id="Phobius"/>
    </source>
</evidence>
<sequence length="435" mass="50139">MPPKDPDSFSNFSWRHFQVFLQKISLSITLFVKNELFNHAGAAAFFFLLSIPPVFLLLLIAFDRYLVSYAGASAIFFDFLRNINENLDKDFLIRIGLLNVKTTAIGVFGLINLLWAGRAILTAVQRCLGIIFPAEKVRPPLVVNIFSFVILSILLLVSILITFTSIGFYFFQNLLKDYVIVQTLFQSLLPVIRRVFPFLIIVMLIFLAYRFVPPSRPKTLSSLLSAVLCTFSVFLLHILFSKFFTVTQYSVIYGVLGSLILMVIWVYFSFLLFFFFAEYTFVSDKLDILVFERMYLFRLKQNMKATKIEKFLFSDPKQVYEKYARKYEPGEILFREGDKSSDIYFLDRGRINIFRNIDGIDHKITTIPEGQVFGEMAYLLNESRTATAVAETESILLVVMPETFEELLQASATFSRDVIQELCDRLHKTHLACNP</sequence>
<dbReference type="PROSITE" id="PS50042">
    <property type="entry name" value="CNMP_BINDING_3"/>
    <property type="match status" value="1"/>
</dbReference>
<evidence type="ECO:0000256" key="3">
    <source>
        <dbReference type="ARBA" id="ARBA00022692"/>
    </source>
</evidence>
<feature type="domain" description="Cyclic nucleotide-binding" evidence="7">
    <location>
        <begin position="325"/>
        <end position="425"/>
    </location>
</feature>
<dbReference type="PANTHER" id="PTHR30213:SF0">
    <property type="entry name" value="UPF0761 MEMBRANE PROTEIN YIHY"/>
    <property type="match status" value="1"/>
</dbReference>
<comment type="caution">
    <text evidence="8">The sequence shown here is derived from an EMBL/GenBank/DDBJ whole genome shotgun (WGS) entry which is preliminary data.</text>
</comment>
<feature type="transmembrane region" description="Helical" evidence="6">
    <location>
        <begin position="36"/>
        <end position="59"/>
    </location>
</feature>
<dbReference type="SMART" id="SM00100">
    <property type="entry name" value="cNMP"/>
    <property type="match status" value="1"/>
</dbReference>
<keyword evidence="5 6" id="KW-0472">Membrane</keyword>
<evidence type="ECO:0000256" key="1">
    <source>
        <dbReference type="ARBA" id="ARBA00004651"/>
    </source>
</evidence>
<dbReference type="Pfam" id="PF00027">
    <property type="entry name" value="cNMP_binding"/>
    <property type="match status" value="1"/>
</dbReference>
<keyword evidence="2" id="KW-1003">Cell membrane</keyword>
<organism evidence="8 9">
    <name type="scientific">Candidatus Desulfatibia profunda</name>
    <dbReference type="NCBI Taxonomy" id="2841695"/>
    <lineage>
        <taxon>Bacteria</taxon>
        <taxon>Pseudomonadati</taxon>
        <taxon>Thermodesulfobacteriota</taxon>
        <taxon>Desulfobacteria</taxon>
        <taxon>Desulfobacterales</taxon>
        <taxon>Desulfobacterales incertae sedis</taxon>
        <taxon>Candidatus Desulfatibia</taxon>
    </lineage>
</organism>
<dbReference type="InterPro" id="IPR014710">
    <property type="entry name" value="RmlC-like_jellyroll"/>
</dbReference>